<dbReference type="PANTHER" id="PTHR22911:SF76">
    <property type="entry name" value="EAMA DOMAIN-CONTAINING PROTEIN"/>
    <property type="match status" value="1"/>
</dbReference>
<dbReference type="InterPro" id="IPR000620">
    <property type="entry name" value="EamA_dom"/>
</dbReference>
<reference evidence="3 4" key="1">
    <citation type="journal article" date="2010" name="Stand. Genomic Sci.">
        <title>Complete genome sequence of Archaeoglobus profundus type strain (AV18).</title>
        <authorList>
            <person name="von Jan M."/>
            <person name="Lapidus A."/>
            <person name="Del Rio T.G."/>
            <person name="Copeland A."/>
            <person name="Tice H."/>
            <person name="Cheng J.F."/>
            <person name="Lucas S."/>
            <person name="Chen F."/>
            <person name="Nolan M."/>
            <person name="Goodwin L."/>
            <person name="Han C."/>
            <person name="Pitluck S."/>
            <person name="Liolios K."/>
            <person name="Ivanova N."/>
            <person name="Mavromatis K."/>
            <person name="Ovchinnikova G."/>
            <person name="Chertkov O."/>
            <person name="Pati A."/>
            <person name="Chen A."/>
            <person name="Palaniappan K."/>
            <person name="Land M."/>
            <person name="Hauser L."/>
            <person name="Chang Y.J."/>
            <person name="Jeffries C.D."/>
            <person name="Saunders E."/>
            <person name="Brettin T."/>
            <person name="Detter J.C."/>
            <person name="Chain P."/>
            <person name="Eichinger K."/>
            <person name="Huber H."/>
            <person name="Spring S."/>
            <person name="Rohde M."/>
            <person name="Goker M."/>
            <person name="Wirth R."/>
            <person name="Woyke T."/>
            <person name="Bristow J."/>
            <person name="Eisen J.A."/>
            <person name="Markowitz V."/>
            <person name="Hugenholtz P."/>
            <person name="Kyrpides N.C."/>
            <person name="Klenk H.P."/>
        </authorList>
    </citation>
    <scope>NUCLEOTIDE SEQUENCE [LARGE SCALE GENOMIC DNA]</scope>
    <source>
        <strain evidence="4">DSM 5631 / JCM 9629 / NBRC 100127 / Av18</strain>
    </source>
</reference>
<gene>
    <name evidence="3" type="ordered locus">Arcpr_1224</name>
</gene>
<dbReference type="Pfam" id="PF00892">
    <property type="entry name" value="EamA"/>
    <property type="match status" value="2"/>
</dbReference>
<dbReference type="EMBL" id="CP001857">
    <property type="protein sequence ID" value="ADB58276.1"/>
    <property type="molecule type" value="Genomic_DNA"/>
</dbReference>
<feature type="transmembrane region" description="Helical" evidence="1">
    <location>
        <begin position="113"/>
        <end position="130"/>
    </location>
</feature>
<feature type="transmembrane region" description="Helical" evidence="1">
    <location>
        <begin position="167"/>
        <end position="192"/>
    </location>
</feature>
<dbReference type="PaxDb" id="572546-Arcpr_1224"/>
<dbReference type="eggNOG" id="arCOG00271">
    <property type="taxonomic scope" value="Archaea"/>
</dbReference>
<organism evidence="3 4">
    <name type="scientific">Archaeoglobus profundus (strain DSM 5631 / JCM 9629 / NBRC 100127 / Av18)</name>
    <dbReference type="NCBI Taxonomy" id="572546"/>
    <lineage>
        <taxon>Archaea</taxon>
        <taxon>Methanobacteriati</taxon>
        <taxon>Methanobacteriota</taxon>
        <taxon>Archaeoglobi</taxon>
        <taxon>Archaeoglobales</taxon>
        <taxon>Archaeoglobaceae</taxon>
        <taxon>Archaeoglobus</taxon>
    </lineage>
</organism>
<dbReference type="KEGG" id="apo:Arcpr_1224"/>
<feature type="transmembrane region" description="Helical" evidence="1">
    <location>
        <begin position="56"/>
        <end position="74"/>
    </location>
</feature>
<proteinExistence type="predicted"/>
<accession>D2RDT2</accession>
<dbReference type="Proteomes" id="UP000001901">
    <property type="component" value="Chromosome"/>
</dbReference>
<keyword evidence="1" id="KW-1133">Transmembrane helix</keyword>
<feature type="domain" description="EamA" evidence="2">
    <location>
        <begin position="137"/>
        <end position="270"/>
    </location>
</feature>
<dbReference type="GeneID" id="8739906"/>
<sequence length="273" mass="29825">MRAKLYILLFIAVLAVSSASILVVLTSAPGVVSAFWRLTFSLPIVLLLYRPRLRVANIKLPLIAGFALSAHFALWMESLFHASVAVSTAIVCMHSIFSGIFSSLFGEKPKPNHVIGVIIAILGVYLLSGADFRADFIGIAFAFLGAVFGGLYFAIGRLARFEDFSSYIFLTYLFATVFALFICLLTGVDLVGYPLRTWLFFILLAVIPMMLGHTLLNYVLRYMHVVPVTASVIGEVVGSAILAYLILGQALSVVAYLYIVIILLGIAITLFRT</sequence>
<feature type="domain" description="EamA" evidence="2">
    <location>
        <begin position="6"/>
        <end position="128"/>
    </location>
</feature>
<dbReference type="RefSeq" id="WP_012940612.1">
    <property type="nucleotide sequence ID" value="NC_013741.1"/>
</dbReference>
<feature type="transmembrane region" description="Helical" evidence="1">
    <location>
        <begin position="80"/>
        <end position="101"/>
    </location>
</feature>
<evidence type="ECO:0000313" key="3">
    <source>
        <dbReference type="EMBL" id="ADB58276.1"/>
    </source>
</evidence>
<feature type="transmembrane region" description="Helical" evidence="1">
    <location>
        <begin position="253"/>
        <end position="271"/>
    </location>
</feature>
<dbReference type="GO" id="GO:0016020">
    <property type="term" value="C:membrane"/>
    <property type="evidence" value="ECO:0007669"/>
    <property type="project" value="InterPro"/>
</dbReference>
<dbReference type="STRING" id="572546.Arcpr_1224"/>
<dbReference type="AlphaFoldDB" id="D2RDT2"/>
<feature type="transmembrane region" description="Helical" evidence="1">
    <location>
        <begin position="136"/>
        <end position="155"/>
    </location>
</feature>
<feature type="transmembrane region" description="Helical" evidence="1">
    <location>
        <begin position="29"/>
        <end position="49"/>
    </location>
</feature>
<dbReference type="SUPFAM" id="SSF103481">
    <property type="entry name" value="Multidrug resistance efflux transporter EmrE"/>
    <property type="match status" value="2"/>
</dbReference>
<evidence type="ECO:0000313" key="4">
    <source>
        <dbReference type="Proteomes" id="UP000001901"/>
    </source>
</evidence>
<feature type="transmembrane region" description="Helical" evidence="1">
    <location>
        <begin position="198"/>
        <end position="218"/>
    </location>
</feature>
<name>D2RDT2_ARCPA</name>
<protein>
    <recommendedName>
        <fullName evidence="2">EamA domain-containing protein</fullName>
    </recommendedName>
</protein>
<dbReference type="InterPro" id="IPR037185">
    <property type="entry name" value="EmrE-like"/>
</dbReference>
<evidence type="ECO:0000259" key="2">
    <source>
        <dbReference type="Pfam" id="PF00892"/>
    </source>
</evidence>
<keyword evidence="1" id="KW-0472">Membrane</keyword>
<keyword evidence="1" id="KW-0812">Transmembrane</keyword>
<feature type="transmembrane region" description="Helical" evidence="1">
    <location>
        <begin position="225"/>
        <end position="247"/>
    </location>
</feature>
<dbReference type="PANTHER" id="PTHR22911">
    <property type="entry name" value="ACYL-MALONYL CONDENSING ENZYME-RELATED"/>
    <property type="match status" value="1"/>
</dbReference>
<evidence type="ECO:0000256" key="1">
    <source>
        <dbReference type="SAM" id="Phobius"/>
    </source>
</evidence>
<keyword evidence="4" id="KW-1185">Reference proteome</keyword>
<dbReference type="OrthoDB" id="214554at2157"/>
<dbReference type="HOGENOM" id="CLU_033863_0_2_2"/>